<evidence type="ECO:0000313" key="3">
    <source>
        <dbReference type="Proteomes" id="UP000248410"/>
    </source>
</evidence>
<keyword evidence="3" id="KW-1185">Reference proteome</keyword>
<sequence>MSKYFMLLILVLTMPLVGLALPSQPNYSHPQVISQIPYFKNLQYTIGIYNQTTTSNTTKTVEIANYSINYNVISQNNGKLLVNVNLTPIHVPTNFSFNLIKSGNYTVNLEDDMLSLKYPYIYNGYLYSTTYQLIFPKISIYLSYLNQTKIDINEINYTAIEYQNFSATLASEEHFYVLSNGIGYSFNTTYTPNGSKYSYTVSFHLENLSIEQNSSLSNSYPQFISDAEKPYQYTLCEYSSLSNSLQPLTYVQAYYPLIFTNGYLAAEEIELSFLSGAPVNQNFGFSLVVGNYTSLPLTFTYSNSSQIIWGGNIFNKINTTTINVYNHNYLVNVYENITANKDITILYFSTNNGTLIKRAQGTINGNIENITTELLYTPKMISPNSTYINYAHTAVSGTLPYHVVSPSYSLIISIIVTLVIVAIIVLLYKR</sequence>
<dbReference type="KEGG" id="asul:DFR86_05195"/>
<accession>A0A2U9ILY8</accession>
<keyword evidence="1" id="KW-1133">Transmembrane helix</keyword>
<protein>
    <recommendedName>
        <fullName evidence="4">Thermopsin</fullName>
    </recommendedName>
</protein>
<evidence type="ECO:0000313" key="2">
    <source>
        <dbReference type="EMBL" id="AWR97015.1"/>
    </source>
</evidence>
<dbReference type="AlphaFoldDB" id="A0A2U9ILY8"/>
<keyword evidence="1" id="KW-0472">Membrane</keyword>
<gene>
    <name evidence="2" type="ORF">DFR86_05195</name>
</gene>
<evidence type="ECO:0000256" key="1">
    <source>
        <dbReference type="SAM" id="Phobius"/>
    </source>
</evidence>
<evidence type="ECO:0008006" key="4">
    <source>
        <dbReference type="Google" id="ProtNLM"/>
    </source>
</evidence>
<keyword evidence="1" id="KW-0812">Transmembrane</keyword>
<reference evidence="2 3" key="1">
    <citation type="submission" date="2018-05" db="EMBL/GenBank/DDBJ databases">
        <title>Complete Genome Sequences of Extremely Thermoacidophilic, Metal-Mobilizing Type-Strain Members of the Archaeal Family Sulfolobaceae: Acidianus brierleyi DSM-1651T, Acidianus sulfidivorans DSM-18786T, Metallosphaera hakonensis DSM-7519T, and Metallosphaera prunae DSM-10039T.</title>
        <authorList>
            <person name="Counts J.A."/>
            <person name="Kelly R.M."/>
        </authorList>
    </citation>
    <scope>NUCLEOTIDE SEQUENCE [LARGE SCALE GENOMIC DNA]</scope>
    <source>
        <strain evidence="2 3">JP7</strain>
    </source>
</reference>
<proteinExistence type="predicted"/>
<organism evidence="2 3">
    <name type="scientific">Acidianus sulfidivorans JP7</name>
    <dbReference type="NCBI Taxonomy" id="619593"/>
    <lineage>
        <taxon>Archaea</taxon>
        <taxon>Thermoproteota</taxon>
        <taxon>Thermoprotei</taxon>
        <taxon>Sulfolobales</taxon>
        <taxon>Sulfolobaceae</taxon>
        <taxon>Acidianus</taxon>
    </lineage>
</organism>
<feature type="transmembrane region" description="Helical" evidence="1">
    <location>
        <begin position="408"/>
        <end position="428"/>
    </location>
</feature>
<name>A0A2U9ILY8_9CREN</name>
<dbReference type="EMBL" id="CP029288">
    <property type="protein sequence ID" value="AWR97015.1"/>
    <property type="molecule type" value="Genomic_DNA"/>
</dbReference>
<dbReference type="Proteomes" id="UP000248410">
    <property type="component" value="Chromosome"/>
</dbReference>